<protein>
    <submittedName>
        <fullName evidence="2">Uncharacterized protein</fullName>
    </submittedName>
</protein>
<feature type="non-terminal residue" evidence="2">
    <location>
        <position position="1"/>
    </location>
</feature>
<gene>
    <name evidence="2" type="ORF">PIB30_099814</name>
</gene>
<reference evidence="2 3" key="1">
    <citation type="journal article" date="2023" name="Plants (Basel)">
        <title>Bridging the Gap: Combining Genomics and Transcriptomics Approaches to Understand Stylosanthes scabra, an Orphan Legume from the Brazilian Caatinga.</title>
        <authorList>
            <person name="Ferreira-Neto J.R.C."/>
            <person name="da Silva M.D."/>
            <person name="Binneck E."/>
            <person name="de Melo N.F."/>
            <person name="da Silva R.H."/>
            <person name="de Melo A.L.T.M."/>
            <person name="Pandolfi V."/>
            <person name="Bustamante F.O."/>
            <person name="Brasileiro-Vidal A.C."/>
            <person name="Benko-Iseppon A.M."/>
        </authorList>
    </citation>
    <scope>NUCLEOTIDE SEQUENCE [LARGE SCALE GENOMIC DNA]</scope>
    <source>
        <tissue evidence="2">Leaves</tissue>
    </source>
</reference>
<dbReference type="EMBL" id="JASCZI010244372">
    <property type="protein sequence ID" value="MED6214106.1"/>
    <property type="molecule type" value="Genomic_DNA"/>
</dbReference>
<organism evidence="2 3">
    <name type="scientific">Stylosanthes scabra</name>
    <dbReference type="NCBI Taxonomy" id="79078"/>
    <lineage>
        <taxon>Eukaryota</taxon>
        <taxon>Viridiplantae</taxon>
        <taxon>Streptophyta</taxon>
        <taxon>Embryophyta</taxon>
        <taxon>Tracheophyta</taxon>
        <taxon>Spermatophyta</taxon>
        <taxon>Magnoliopsida</taxon>
        <taxon>eudicotyledons</taxon>
        <taxon>Gunneridae</taxon>
        <taxon>Pentapetalae</taxon>
        <taxon>rosids</taxon>
        <taxon>fabids</taxon>
        <taxon>Fabales</taxon>
        <taxon>Fabaceae</taxon>
        <taxon>Papilionoideae</taxon>
        <taxon>50 kb inversion clade</taxon>
        <taxon>dalbergioids sensu lato</taxon>
        <taxon>Dalbergieae</taxon>
        <taxon>Pterocarpus clade</taxon>
        <taxon>Stylosanthes</taxon>
    </lineage>
</organism>
<feature type="compositionally biased region" description="Polar residues" evidence="1">
    <location>
        <begin position="70"/>
        <end position="87"/>
    </location>
</feature>
<dbReference type="Proteomes" id="UP001341840">
    <property type="component" value="Unassembled WGS sequence"/>
</dbReference>
<keyword evidence="3" id="KW-1185">Reference proteome</keyword>
<evidence type="ECO:0000256" key="1">
    <source>
        <dbReference type="SAM" id="MobiDB-lite"/>
    </source>
</evidence>
<evidence type="ECO:0000313" key="2">
    <source>
        <dbReference type="EMBL" id="MED6214106.1"/>
    </source>
</evidence>
<evidence type="ECO:0000313" key="3">
    <source>
        <dbReference type="Proteomes" id="UP001341840"/>
    </source>
</evidence>
<proteinExistence type="predicted"/>
<sequence>MADQHQPHSAEELFAFVTILQAEIQQLHDSQNGNGGGGGGGDGGGDDDGNVPNYDDDTNSQGSDNHDHNNTPQTVRTETHVSDTVSGRPNRPTDETILSLM</sequence>
<accession>A0ABU6YXA2</accession>
<feature type="compositionally biased region" description="Gly residues" evidence="1">
    <location>
        <begin position="33"/>
        <end position="43"/>
    </location>
</feature>
<feature type="region of interest" description="Disordered" evidence="1">
    <location>
        <begin position="25"/>
        <end position="101"/>
    </location>
</feature>
<comment type="caution">
    <text evidence="2">The sequence shown here is derived from an EMBL/GenBank/DDBJ whole genome shotgun (WGS) entry which is preliminary data.</text>
</comment>
<feature type="compositionally biased region" description="Acidic residues" evidence="1">
    <location>
        <begin position="44"/>
        <end position="58"/>
    </location>
</feature>
<name>A0ABU6YXA2_9FABA</name>